<sequence>MMKNNRSRALLPVALLAATLLISGCASTNGPTDEGQNDPLESYNRVMYQFNDAVDRSIARPVAQAYKDNVPQPAQTGVSNFFSNLDDVWVMVNNVLQFKFRDASSDFSRVIWNSTVGLFGLIDVATPMGLPKHNEDFGQTLGRWGVGEGPYIVLPLLGPSTLRDTGGRVADWHYEPLQEIEDDEVYWSVVVLRAIDNRADLLGASRMLEESGADPYTFMRDAYLQRRRSLVHDGNPPRPERERYEPSDEDRELERELERELQ</sequence>
<dbReference type="PRINTS" id="PR01805">
    <property type="entry name" value="VACJLIPOPROT"/>
</dbReference>
<evidence type="ECO:0000313" key="5">
    <source>
        <dbReference type="EMBL" id="TDY01094.1"/>
    </source>
</evidence>
<evidence type="ECO:0000256" key="4">
    <source>
        <dbReference type="SAM" id="SignalP"/>
    </source>
</evidence>
<dbReference type="Pfam" id="PF04333">
    <property type="entry name" value="MlaA"/>
    <property type="match status" value="1"/>
</dbReference>
<feature type="compositionally biased region" description="Basic and acidic residues" evidence="3">
    <location>
        <begin position="238"/>
        <end position="262"/>
    </location>
</feature>
<keyword evidence="2 4" id="KW-0732">Signal</keyword>
<gene>
    <name evidence="5" type="ORF">EDC23_1840</name>
</gene>
<feature type="region of interest" description="Disordered" evidence="3">
    <location>
        <begin position="228"/>
        <end position="262"/>
    </location>
</feature>
<organism evidence="5 6">
    <name type="scientific">Thiohalophilus thiocyanatoxydans</name>
    <dbReference type="NCBI Taxonomy" id="381308"/>
    <lineage>
        <taxon>Bacteria</taxon>
        <taxon>Pseudomonadati</taxon>
        <taxon>Pseudomonadota</taxon>
        <taxon>Gammaproteobacteria</taxon>
        <taxon>Thiohalomonadales</taxon>
        <taxon>Thiohalophilaceae</taxon>
        <taxon>Thiohalophilus</taxon>
    </lineage>
</organism>
<proteinExistence type="inferred from homology"/>
<comment type="similarity">
    <text evidence="1">Belongs to the MlaA family.</text>
</comment>
<dbReference type="GO" id="GO:0120010">
    <property type="term" value="P:intermembrane phospholipid transfer"/>
    <property type="evidence" value="ECO:0007669"/>
    <property type="project" value="TreeGrafter"/>
</dbReference>
<evidence type="ECO:0000256" key="3">
    <source>
        <dbReference type="SAM" id="MobiDB-lite"/>
    </source>
</evidence>
<reference evidence="5 6" key="1">
    <citation type="submission" date="2019-03" db="EMBL/GenBank/DDBJ databases">
        <title>Genomic Encyclopedia of Type Strains, Phase IV (KMG-IV): sequencing the most valuable type-strain genomes for metagenomic binning, comparative biology and taxonomic classification.</title>
        <authorList>
            <person name="Goeker M."/>
        </authorList>
    </citation>
    <scope>NUCLEOTIDE SEQUENCE [LARGE SCALE GENOMIC DNA]</scope>
    <source>
        <strain evidence="5 6">DSM 16326</strain>
    </source>
</reference>
<feature type="signal peptide" evidence="4">
    <location>
        <begin position="1"/>
        <end position="28"/>
    </location>
</feature>
<feature type="chain" id="PRO_5020944962" evidence="4">
    <location>
        <begin position="29"/>
        <end position="262"/>
    </location>
</feature>
<name>A0A4R8ILT4_9GAMM</name>
<dbReference type="InterPro" id="IPR007428">
    <property type="entry name" value="MlaA"/>
</dbReference>
<dbReference type="EMBL" id="SOQX01000004">
    <property type="protein sequence ID" value="TDY01094.1"/>
    <property type="molecule type" value="Genomic_DNA"/>
</dbReference>
<dbReference type="RefSeq" id="WP_243830753.1">
    <property type="nucleotide sequence ID" value="NZ_SOQX01000004.1"/>
</dbReference>
<dbReference type="PANTHER" id="PTHR30035:SF3">
    <property type="entry name" value="INTERMEMBRANE PHOSPHOLIPID TRANSPORT SYSTEM LIPOPROTEIN MLAA"/>
    <property type="match status" value="1"/>
</dbReference>
<keyword evidence="5" id="KW-0449">Lipoprotein</keyword>
<dbReference type="PANTHER" id="PTHR30035">
    <property type="entry name" value="LIPOPROTEIN VACJ-RELATED"/>
    <property type="match status" value="1"/>
</dbReference>
<accession>A0A4R8ILT4</accession>
<dbReference type="Proteomes" id="UP000294914">
    <property type="component" value="Unassembled WGS sequence"/>
</dbReference>
<comment type="caution">
    <text evidence="5">The sequence shown here is derived from an EMBL/GenBank/DDBJ whole genome shotgun (WGS) entry which is preliminary data.</text>
</comment>
<evidence type="ECO:0000256" key="1">
    <source>
        <dbReference type="ARBA" id="ARBA00010634"/>
    </source>
</evidence>
<dbReference type="AlphaFoldDB" id="A0A4R8ILT4"/>
<dbReference type="GO" id="GO:0016020">
    <property type="term" value="C:membrane"/>
    <property type="evidence" value="ECO:0007669"/>
    <property type="project" value="InterPro"/>
</dbReference>
<evidence type="ECO:0000256" key="2">
    <source>
        <dbReference type="ARBA" id="ARBA00022729"/>
    </source>
</evidence>
<protein>
    <submittedName>
        <fullName evidence="5">Phospholipid-binding lipoprotein MlaA</fullName>
    </submittedName>
</protein>
<dbReference type="PROSITE" id="PS51257">
    <property type="entry name" value="PROKAR_LIPOPROTEIN"/>
    <property type="match status" value="1"/>
</dbReference>
<evidence type="ECO:0000313" key="6">
    <source>
        <dbReference type="Proteomes" id="UP000294914"/>
    </source>
</evidence>
<keyword evidence="6" id="KW-1185">Reference proteome</keyword>